<dbReference type="InterPro" id="IPR058240">
    <property type="entry name" value="rSAM_sf"/>
</dbReference>
<sequence>MSFYDIAKEVQDYNFESLLNGITEDRIRSILKKDRISKEDFLCLLSPVAEKFLEPMAQKAHNLTMSNFGKAVVLYTPLYISNYCVNRCAYCSYNLDNNINRQKLTMDEIEKECKIIYESGLRHVILLTGESRFHSPVSYIKDAVKIMKKYFNSIAIEIYPLEEEEYKELVEAGVDALTIYQETYNMEVYDKIHLGGPKKDYRFRLETPERACTAGIRGIGVGALYGLTDWRKEAYLSGLHAKYIEDNFPHMEMNISIPRIRPHAGSFTDLHEISDRNLVQIMLASKLFLPRAGINMTTRESAEFRDNLIPLGVTKMSAGVSTEIGGHTKEKENKGDGQFEISDTRTVEEIKSMLSSKGYCAVLKDWE</sequence>
<comment type="cofactor">
    <cofactor evidence="1">
        <name>[4Fe-4S] cluster</name>
        <dbReference type="ChEBI" id="CHEBI:49883"/>
    </cofactor>
</comment>
<comment type="caution">
    <text evidence="9">The sequence shown here is derived from an EMBL/GenBank/DDBJ whole genome shotgun (WGS) entry which is preliminary data.</text>
</comment>
<dbReference type="PANTHER" id="PTHR43583">
    <property type="entry name" value="2-IMINOACETATE SYNTHASE"/>
    <property type="match status" value="1"/>
</dbReference>
<name>A0A6V8SKD3_9CLOT</name>
<dbReference type="AlphaFoldDB" id="A0A6V8SKD3"/>
<dbReference type="PANTHER" id="PTHR43583:SF1">
    <property type="entry name" value="2-IMINOACETATE SYNTHASE"/>
    <property type="match status" value="1"/>
</dbReference>
<proteinExistence type="predicted"/>
<comment type="cofactor">
    <cofactor evidence="7">
        <name>[2Fe-2S] cluster</name>
        <dbReference type="ChEBI" id="CHEBI:190135"/>
    </cofactor>
</comment>
<dbReference type="SUPFAM" id="SSF102114">
    <property type="entry name" value="Radical SAM enzymes"/>
    <property type="match status" value="1"/>
</dbReference>
<keyword evidence="5" id="KW-0408">Iron</keyword>
<dbReference type="InterPro" id="IPR013785">
    <property type="entry name" value="Aldolase_TIM"/>
</dbReference>
<dbReference type="InterPro" id="IPR012726">
    <property type="entry name" value="ThiH"/>
</dbReference>
<evidence type="ECO:0000256" key="7">
    <source>
        <dbReference type="ARBA" id="ARBA00034078"/>
    </source>
</evidence>
<feature type="domain" description="Radical SAM core" evidence="8">
    <location>
        <begin position="70"/>
        <end position="299"/>
    </location>
</feature>
<dbReference type="GO" id="GO:0009228">
    <property type="term" value="P:thiamine biosynthetic process"/>
    <property type="evidence" value="ECO:0007669"/>
    <property type="project" value="InterPro"/>
</dbReference>
<dbReference type="SFLD" id="SFLDG01081">
    <property type="entry name" value="cleavage_of_the_Ca-Cb_bond_in"/>
    <property type="match status" value="1"/>
</dbReference>
<dbReference type="NCBIfam" id="TIGR02351">
    <property type="entry name" value="thiH"/>
    <property type="match status" value="1"/>
</dbReference>
<evidence type="ECO:0000259" key="8">
    <source>
        <dbReference type="PROSITE" id="PS51918"/>
    </source>
</evidence>
<gene>
    <name evidence="9" type="ORF">bsdtw1_03517</name>
</gene>
<dbReference type="Pfam" id="PF06968">
    <property type="entry name" value="BATS"/>
    <property type="match status" value="1"/>
</dbReference>
<evidence type="ECO:0000256" key="3">
    <source>
        <dbReference type="ARBA" id="ARBA00022691"/>
    </source>
</evidence>
<evidence type="ECO:0000256" key="6">
    <source>
        <dbReference type="ARBA" id="ARBA00023014"/>
    </source>
</evidence>
<dbReference type="SFLD" id="SFLDF00301">
    <property type="entry name" value="2-iminoacetate_synthase_(ThiH)"/>
    <property type="match status" value="1"/>
</dbReference>
<keyword evidence="3" id="KW-0949">S-adenosyl-L-methionine</keyword>
<keyword evidence="4" id="KW-0479">Metal-binding</keyword>
<dbReference type="RefSeq" id="WP_183278764.1">
    <property type="nucleotide sequence ID" value="NZ_BLZR01000001.1"/>
</dbReference>
<dbReference type="Gene3D" id="3.20.20.70">
    <property type="entry name" value="Aldolase class I"/>
    <property type="match status" value="1"/>
</dbReference>
<dbReference type="Proteomes" id="UP000580568">
    <property type="component" value="Unassembled WGS sequence"/>
</dbReference>
<accession>A0A6V8SKD3</accession>
<dbReference type="InterPro" id="IPR010722">
    <property type="entry name" value="BATS_dom"/>
</dbReference>
<keyword evidence="10" id="KW-1185">Reference proteome</keyword>
<dbReference type="GO" id="GO:0005506">
    <property type="term" value="F:iron ion binding"/>
    <property type="evidence" value="ECO:0007669"/>
    <property type="project" value="InterPro"/>
</dbReference>
<organism evidence="9 10">
    <name type="scientific">Clostridium fungisolvens</name>
    <dbReference type="NCBI Taxonomy" id="1604897"/>
    <lineage>
        <taxon>Bacteria</taxon>
        <taxon>Bacillati</taxon>
        <taxon>Bacillota</taxon>
        <taxon>Clostridia</taxon>
        <taxon>Eubacteriales</taxon>
        <taxon>Clostridiaceae</taxon>
        <taxon>Clostridium</taxon>
    </lineage>
</organism>
<dbReference type="PROSITE" id="PS51918">
    <property type="entry name" value="RADICAL_SAM"/>
    <property type="match status" value="1"/>
</dbReference>
<dbReference type="InterPro" id="IPR034428">
    <property type="entry name" value="ThiH/NoCL/HydG-like"/>
</dbReference>
<reference evidence="9 10" key="1">
    <citation type="submission" date="2020-07" db="EMBL/GenBank/DDBJ databases">
        <title>A new beta-1,3-glucan-decomposing anaerobic bacterium isolated from anoxic soil subjected to biological soil disinfestation.</title>
        <authorList>
            <person name="Ueki A."/>
            <person name="Tonouchi A."/>
        </authorList>
    </citation>
    <scope>NUCLEOTIDE SEQUENCE [LARGE SCALE GENOMIC DNA]</scope>
    <source>
        <strain evidence="9 10">TW1</strain>
    </source>
</reference>
<dbReference type="GO" id="GO:0051539">
    <property type="term" value="F:4 iron, 4 sulfur cluster binding"/>
    <property type="evidence" value="ECO:0007669"/>
    <property type="project" value="UniProtKB-KW"/>
</dbReference>
<evidence type="ECO:0000313" key="9">
    <source>
        <dbReference type="EMBL" id="GFP77390.1"/>
    </source>
</evidence>
<dbReference type="SMART" id="SM00729">
    <property type="entry name" value="Elp3"/>
    <property type="match status" value="1"/>
</dbReference>
<evidence type="ECO:0000256" key="4">
    <source>
        <dbReference type="ARBA" id="ARBA00022723"/>
    </source>
</evidence>
<dbReference type="EMBL" id="BLZR01000001">
    <property type="protein sequence ID" value="GFP77390.1"/>
    <property type="molecule type" value="Genomic_DNA"/>
</dbReference>
<evidence type="ECO:0000313" key="10">
    <source>
        <dbReference type="Proteomes" id="UP000580568"/>
    </source>
</evidence>
<keyword evidence="6" id="KW-0411">Iron-sulfur</keyword>
<dbReference type="CDD" id="cd01335">
    <property type="entry name" value="Radical_SAM"/>
    <property type="match status" value="1"/>
</dbReference>
<keyword evidence="2" id="KW-0004">4Fe-4S</keyword>
<protein>
    <submittedName>
        <fullName evidence="9">2-iminoacetate synthase</fullName>
    </submittedName>
</protein>
<dbReference type="InterPro" id="IPR007197">
    <property type="entry name" value="rSAM"/>
</dbReference>
<dbReference type="Pfam" id="PF04055">
    <property type="entry name" value="Radical_SAM"/>
    <property type="match status" value="1"/>
</dbReference>
<evidence type="ECO:0000256" key="2">
    <source>
        <dbReference type="ARBA" id="ARBA00022485"/>
    </source>
</evidence>
<dbReference type="InterPro" id="IPR006638">
    <property type="entry name" value="Elp3/MiaA/NifB-like_rSAM"/>
</dbReference>
<dbReference type="SFLD" id="SFLDG01060">
    <property type="entry name" value="BATS_domain_containing"/>
    <property type="match status" value="1"/>
</dbReference>
<dbReference type="SMART" id="SM00876">
    <property type="entry name" value="BATS"/>
    <property type="match status" value="1"/>
</dbReference>
<evidence type="ECO:0000256" key="1">
    <source>
        <dbReference type="ARBA" id="ARBA00001966"/>
    </source>
</evidence>
<dbReference type="SFLD" id="SFLDS00029">
    <property type="entry name" value="Radical_SAM"/>
    <property type="match status" value="1"/>
</dbReference>
<dbReference type="GO" id="GO:0003824">
    <property type="term" value="F:catalytic activity"/>
    <property type="evidence" value="ECO:0007669"/>
    <property type="project" value="InterPro"/>
</dbReference>
<evidence type="ECO:0000256" key="5">
    <source>
        <dbReference type="ARBA" id="ARBA00023004"/>
    </source>
</evidence>